<evidence type="ECO:0000313" key="2">
    <source>
        <dbReference type="EMBL" id="KEY72109.1"/>
    </source>
</evidence>
<evidence type="ECO:0008006" key="4">
    <source>
        <dbReference type="Google" id="ProtNLM"/>
    </source>
</evidence>
<proteinExistence type="predicted"/>
<dbReference type="AlphaFoldDB" id="A0A084B3I0"/>
<gene>
    <name evidence="2" type="ORF">S7711_00123</name>
</gene>
<accession>A0A084B3I0</accession>
<name>A0A084B3I0_STACB</name>
<feature type="compositionally biased region" description="Polar residues" evidence="1">
    <location>
        <begin position="73"/>
        <end position="91"/>
    </location>
</feature>
<organism evidence="2 3">
    <name type="scientific">Stachybotrys chartarum (strain CBS 109288 / IBT 7711)</name>
    <name type="common">Toxic black mold</name>
    <name type="synonym">Stilbospora chartarum</name>
    <dbReference type="NCBI Taxonomy" id="1280523"/>
    <lineage>
        <taxon>Eukaryota</taxon>
        <taxon>Fungi</taxon>
        <taxon>Dikarya</taxon>
        <taxon>Ascomycota</taxon>
        <taxon>Pezizomycotina</taxon>
        <taxon>Sordariomycetes</taxon>
        <taxon>Hypocreomycetidae</taxon>
        <taxon>Hypocreales</taxon>
        <taxon>Stachybotryaceae</taxon>
        <taxon>Stachybotrys</taxon>
    </lineage>
</organism>
<sequence>MSSQLKTLARSLQAAGYASTGESTTSLLVEMSNRLVEKVWSDQDLKSQVFVCAHVRSNTPALYLVTPDLPAPQENSESAPRQEATQEQSQPVKRKVGISPALELSRGTDLTDMLGIPKVIFCFDKANKLRYHVHNGKKWVEKPFKGIETPQVHPNSKLGGIIMPSSMMVIYQAPSGSIIPIIFSDKTELWNQDPAIEGKAALGSALSATLFDAKFYVFFTGEDECLHYQVLDFQTGKWQGMSENVPHSHFQNDCPSLFSREGYHRHRLLVPVDDCLTDTHSTAGGAFPNSKLQPQATAMAVTHEPETHLIQALALSGNALVLVTSGGENKELGTLKGDVFTPNKTAEDSYTFNIWGNNFGTNNWGSNNYGGNYGNYSSNRGWGYGLAYYPWWW</sequence>
<evidence type="ECO:0000313" key="3">
    <source>
        <dbReference type="Proteomes" id="UP000028045"/>
    </source>
</evidence>
<feature type="region of interest" description="Disordered" evidence="1">
    <location>
        <begin position="66"/>
        <end position="98"/>
    </location>
</feature>
<dbReference type="HOGENOM" id="CLU_702434_0_0_1"/>
<evidence type="ECO:0000256" key="1">
    <source>
        <dbReference type="SAM" id="MobiDB-lite"/>
    </source>
</evidence>
<keyword evidence="3" id="KW-1185">Reference proteome</keyword>
<protein>
    <recommendedName>
        <fullName evidence="4">Fucose-specific lectin</fullName>
    </recommendedName>
</protein>
<dbReference type="EMBL" id="KL648097">
    <property type="protein sequence ID" value="KEY72109.1"/>
    <property type="molecule type" value="Genomic_DNA"/>
</dbReference>
<dbReference type="Gene3D" id="2.120.10.70">
    <property type="entry name" value="Fucose-specific lectin"/>
    <property type="match status" value="1"/>
</dbReference>
<reference evidence="2 3" key="1">
    <citation type="journal article" date="2014" name="BMC Genomics">
        <title>Comparative genome sequencing reveals chemotype-specific gene clusters in the toxigenic black mold Stachybotrys.</title>
        <authorList>
            <person name="Semeiks J."/>
            <person name="Borek D."/>
            <person name="Otwinowski Z."/>
            <person name="Grishin N.V."/>
        </authorList>
    </citation>
    <scope>NUCLEOTIDE SEQUENCE [LARGE SCALE GENOMIC DNA]</scope>
    <source>
        <strain evidence="3">CBS 109288 / IBT 7711</strain>
    </source>
</reference>
<dbReference type="Proteomes" id="UP000028045">
    <property type="component" value="Unassembled WGS sequence"/>
</dbReference>
<dbReference type="SUPFAM" id="SSF89372">
    <property type="entry name" value="Fucose-specific lectin"/>
    <property type="match status" value="1"/>
</dbReference>